<dbReference type="InterPro" id="IPR043129">
    <property type="entry name" value="ATPase_NBD"/>
</dbReference>
<comment type="similarity">
    <text evidence="1">Belongs to the ROK (NagC/XylR) family.</text>
</comment>
<dbReference type="InterPro" id="IPR036388">
    <property type="entry name" value="WH-like_DNA-bd_sf"/>
</dbReference>
<dbReference type="PANTHER" id="PTHR18964">
    <property type="entry name" value="ROK (REPRESSOR, ORF, KINASE) FAMILY"/>
    <property type="match status" value="1"/>
</dbReference>
<sequence>MSLSTGELAVTRHLLVHGPATRGDLSDLLRVSPASMSRLARSLVEDGIVAENAEPAPGVGRPRQILSVVPGARHVVGCKLTATRAYGVVCDMLGDVKATAEAALLAPRSDGSVPVDGTVRVLAQLVNRLGRKVPSVDGIGVTLGGVVTDRAVVREGTFLGWRDVDLTIPLRHRTGLPVVVSNDVTALAREQLWFGAGRTHATFGVITVGAGLGFGVVREGVVVEHLIDNGHLLAHAPVDGRGPECSLGHPGCVAAYLNRDDIERRGATGPARVEDAARALGHLAATFAGALQSTRIVLAGEDITEIAESPVMAATVADRLRPGPHETQRCVLDITVAPLTFSDWARGGAVTSIQAVLGAA</sequence>
<dbReference type="Proteomes" id="UP001523369">
    <property type="component" value="Unassembled WGS sequence"/>
</dbReference>
<dbReference type="Gene3D" id="1.10.10.10">
    <property type="entry name" value="Winged helix-like DNA-binding domain superfamily/Winged helix DNA-binding domain"/>
    <property type="match status" value="1"/>
</dbReference>
<protein>
    <submittedName>
        <fullName evidence="2">ROK family protein</fullName>
    </submittedName>
</protein>
<dbReference type="EMBL" id="JAMYJR010000027">
    <property type="protein sequence ID" value="MCO8273737.1"/>
    <property type="molecule type" value="Genomic_DNA"/>
</dbReference>
<evidence type="ECO:0000313" key="3">
    <source>
        <dbReference type="Proteomes" id="UP001523369"/>
    </source>
</evidence>
<gene>
    <name evidence="2" type="ORF">M1L60_24375</name>
</gene>
<dbReference type="PANTHER" id="PTHR18964:SF149">
    <property type="entry name" value="BIFUNCTIONAL UDP-N-ACETYLGLUCOSAMINE 2-EPIMERASE_N-ACETYLMANNOSAMINE KINASE"/>
    <property type="match status" value="1"/>
</dbReference>
<dbReference type="SUPFAM" id="SSF46785">
    <property type="entry name" value="Winged helix' DNA-binding domain"/>
    <property type="match status" value="1"/>
</dbReference>
<keyword evidence="3" id="KW-1185">Reference proteome</keyword>
<dbReference type="Gene3D" id="3.30.420.40">
    <property type="match status" value="2"/>
</dbReference>
<comment type="caution">
    <text evidence="2">The sequence shown here is derived from an EMBL/GenBank/DDBJ whole genome shotgun (WGS) entry which is preliminary data.</text>
</comment>
<evidence type="ECO:0000313" key="2">
    <source>
        <dbReference type="EMBL" id="MCO8273737.1"/>
    </source>
</evidence>
<dbReference type="RefSeq" id="WP_253239817.1">
    <property type="nucleotide sequence ID" value="NZ_JAMYJR010000027.1"/>
</dbReference>
<dbReference type="InterPro" id="IPR036390">
    <property type="entry name" value="WH_DNA-bd_sf"/>
</dbReference>
<evidence type="ECO:0000256" key="1">
    <source>
        <dbReference type="ARBA" id="ARBA00006479"/>
    </source>
</evidence>
<name>A0ABT1DSC6_9ACTN</name>
<accession>A0ABT1DSC6</accession>
<reference evidence="2 3" key="1">
    <citation type="submission" date="2022-06" db="EMBL/GenBank/DDBJ databases">
        <title>New Species of the Genus Actinoplanes, ActinopZanes ferrugineus.</title>
        <authorList>
            <person name="Ding P."/>
        </authorList>
    </citation>
    <scope>NUCLEOTIDE SEQUENCE [LARGE SCALE GENOMIC DNA]</scope>
    <source>
        <strain evidence="2 3">TRM88003</strain>
    </source>
</reference>
<organism evidence="2 3">
    <name type="scientific">Paractinoplanes aksuensis</name>
    <dbReference type="NCBI Taxonomy" id="2939490"/>
    <lineage>
        <taxon>Bacteria</taxon>
        <taxon>Bacillati</taxon>
        <taxon>Actinomycetota</taxon>
        <taxon>Actinomycetes</taxon>
        <taxon>Micromonosporales</taxon>
        <taxon>Micromonosporaceae</taxon>
        <taxon>Paractinoplanes</taxon>
    </lineage>
</organism>
<dbReference type="InterPro" id="IPR000600">
    <property type="entry name" value="ROK"/>
</dbReference>
<dbReference type="SUPFAM" id="SSF53067">
    <property type="entry name" value="Actin-like ATPase domain"/>
    <property type="match status" value="1"/>
</dbReference>
<dbReference type="Pfam" id="PF00480">
    <property type="entry name" value="ROK"/>
    <property type="match status" value="1"/>
</dbReference>
<proteinExistence type="inferred from homology"/>